<evidence type="ECO:0000256" key="1">
    <source>
        <dbReference type="PROSITE-ProRule" id="PRU00175"/>
    </source>
</evidence>
<dbReference type="InParanoid" id="T0SFI1"/>
<dbReference type="AlphaFoldDB" id="T0SFI1"/>
<dbReference type="SMART" id="SM00213">
    <property type="entry name" value="UBQ"/>
    <property type="match status" value="1"/>
</dbReference>
<keyword evidence="1" id="KW-0479">Metal-binding</keyword>
<dbReference type="VEuPathDB" id="FungiDB:SDRG_01687"/>
<sequence length="371" mass="40663">MDVVLVNQTSVATLDGMLHLDEADVLALGGTVAQFTAALVRKARLSPRTEAHLKMYGVCLPRSAAVAPYEPTLRTQTARWVLAFSVPTATSMQLFVKTMSGYTVTVNATPAHSVAQLKRHLARKIGSGYVVDRLCYCSRELRDAATVGDYGLPQFATLTELPRLRGGSVGCLSTSVLESRPFVNLGDNKLLETVEFATTAPTWHQCSTGLNIHGVCLTRTCPAYDMWVIVPQGMQPFNLLVHQAKCPMCDAPVEAVTCGFHDCRWRFEGIAAATKMHMSSEWAEAAGGRYHQFSHCVDDIVQWQSLVLIAKPLDKADDCAVCCEPLAVGATRKLPRCKHTFHVGCATEWARMCALRNRRPSCPSCRTAYVK</sequence>
<reference evidence="4 5" key="1">
    <citation type="submission" date="2012-04" db="EMBL/GenBank/DDBJ databases">
        <title>The Genome Sequence of Saprolegnia declina VS20.</title>
        <authorList>
            <consortium name="The Broad Institute Genome Sequencing Platform"/>
            <person name="Russ C."/>
            <person name="Nusbaum C."/>
            <person name="Tyler B."/>
            <person name="van West P."/>
            <person name="Dieguez-Uribeondo J."/>
            <person name="de Bruijn I."/>
            <person name="Tripathy S."/>
            <person name="Jiang R."/>
            <person name="Young S.K."/>
            <person name="Zeng Q."/>
            <person name="Gargeya S."/>
            <person name="Fitzgerald M."/>
            <person name="Haas B."/>
            <person name="Abouelleil A."/>
            <person name="Alvarado L."/>
            <person name="Arachchi H.M."/>
            <person name="Berlin A."/>
            <person name="Chapman S.B."/>
            <person name="Goldberg J."/>
            <person name="Griggs A."/>
            <person name="Gujja S."/>
            <person name="Hansen M."/>
            <person name="Howarth C."/>
            <person name="Imamovic A."/>
            <person name="Larimer J."/>
            <person name="McCowen C."/>
            <person name="Montmayeur A."/>
            <person name="Murphy C."/>
            <person name="Neiman D."/>
            <person name="Pearson M."/>
            <person name="Priest M."/>
            <person name="Roberts A."/>
            <person name="Saif S."/>
            <person name="Shea T."/>
            <person name="Sisk P."/>
            <person name="Sykes S."/>
            <person name="Wortman J."/>
            <person name="Nusbaum C."/>
            <person name="Birren B."/>
        </authorList>
    </citation>
    <scope>NUCLEOTIDE SEQUENCE [LARGE SCALE GENOMIC DNA]</scope>
    <source>
        <strain evidence="4 5">VS20</strain>
    </source>
</reference>
<dbReference type="RefSeq" id="XP_008605446.1">
    <property type="nucleotide sequence ID" value="XM_008607224.1"/>
</dbReference>
<dbReference type="OMA" id="WARMCAL"/>
<dbReference type="Proteomes" id="UP000030762">
    <property type="component" value="Unassembled WGS sequence"/>
</dbReference>
<protein>
    <recommendedName>
        <fullName evidence="6">RING-type domain-containing protein</fullName>
    </recommendedName>
</protein>
<keyword evidence="1" id="KW-0863">Zinc-finger</keyword>
<evidence type="ECO:0000313" key="5">
    <source>
        <dbReference type="Proteomes" id="UP000030762"/>
    </source>
</evidence>
<dbReference type="eggNOG" id="ENOG502SGY7">
    <property type="taxonomic scope" value="Eukaryota"/>
</dbReference>
<keyword evidence="1" id="KW-0862">Zinc</keyword>
<evidence type="ECO:0000259" key="3">
    <source>
        <dbReference type="PROSITE" id="PS50089"/>
    </source>
</evidence>
<organism evidence="4 5">
    <name type="scientific">Saprolegnia diclina (strain VS20)</name>
    <dbReference type="NCBI Taxonomy" id="1156394"/>
    <lineage>
        <taxon>Eukaryota</taxon>
        <taxon>Sar</taxon>
        <taxon>Stramenopiles</taxon>
        <taxon>Oomycota</taxon>
        <taxon>Saprolegniomycetes</taxon>
        <taxon>Saprolegniales</taxon>
        <taxon>Saprolegniaceae</taxon>
        <taxon>Saprolegnia</taxon>
    </lineage>
</organism>
<dbReference type="EMBL" id="JH767134">
    <property type="protein sequence ID" value="EQC41732.1"/>
    <property type="molecule type" value="Genomic_DNA"/>
</dbReference>
<dbReference type="InterPro" id="IPR029071">
    <property type="entry name" value="Ubiquitin-like_domsf"/>
</dbReference>
<dbReference type="GeneID" id="19942414"/>
<dbReference type="Gene3D" id="3.10.20.90">
    <property type="entry name" value="Phosphatidylinositol 3-kinase Catalytic Subunit, Chain A, domain 1"/>
    <property type="match status" value="1"/>
</dbReference>
<accession>T0SFI1</accession>
<dbReference type="SUPFAM" id="SSF54236">
    <property type="entry name" value="Ubiquitin-like"/>
    <property type="match status" value="1"/>
</dbReference>
<feature type="domain" description="Ubiquitin-like" evidence="2">
    <location>
        <begin position="92"/>
        <end position="167"/>
    </location>
</feature>
<dbReference type="SUPFAM" id="SSF57850">
    <property type="entry name" value="RING/U-box"/>
    <property type="match status" value="1"/>
</dbReference>
<gene>
    <name evidence="4" type="ORF">SDRG_01687</name>
</gene>
<evidence type="ECO:0008006" key="6">
    <source>
        <dbReference type="Google" id="ProtNLM"/>
    </source>
</evidence>
<dbReference type="STRING" id="1156394.T0SFI1"/>
<evidence type="ECO:0000259" key="2">
    <source>
        <dbReference type="PROSITE" id="PS50053"/>
    </source>
</evidence>
<dbReference type="Gene3D" id="3.30.40.10">
    <property type="entry name" value="Zinc/RING finger domain, C3HC4 (zinc finger)"/>
    <property type="match status" value="1"/>
</dbReference>
<dbReference type="PROSITE" id="PS50089">
    <property type="entry name" value="ZF_RING_2"/>
    <property type="match status" value="1"/>
</dbReference>
<dbReference type="Pfam" id="PF17123">
    <property type="entry name" value="zf-RING_11"/>
    <property type="match status" value="1"/>
</dbReference>
<evidence type="ECO:0000313" key="4">
    <source>
        <dbReference type="EMBL" id="EQC41732.1"/>
    </source>
</evidence>
<dbReference type="Pfam" id="PF00240">
    <property type="entry name" value="ubiquitin"/>
    <property type="match status" value="1"/>
</dbReference>
<name>T0SFI1_SAPDV</name>
<dbReference type="PROSITE" id="PS50053">
    <property type="entry name" value="UBIQUITIN_2"/>
    <property type="match status" value="1"/>
</dbReference>
<feature type="domain" description="RING-type" evidence="3">
    <location>
        <begin position="319"/>
        <end position="366"/>
    </location>
</feature>
<dbReference type="SMART" id="SM00184">
    <property type="entry name" value="RING"/>
    <property type="match status" value="1"/>
</dbReference>
<keyword evidence="5" id="KW-1185">Reference proteome</keyword>
<dbReference type="InterPro" id="IPR000626">
    <property type="entry name" value="Ubiquitin-like_dom"/>
</dbReference>
<dbReference type="InterPro" id="IPR001841">
    <property type="entry name" value="Znf_RING"/>
</dbReference>
<dbReference type="OrthoDB" id="428577at2759"/>
<proteinExistence type="predicted"/>
<dbReference type="InterPro" id="IPR013083">
    <property type="entry name" value="Znf_RING/FYVE/PHD"/>
</dbReference>
<dbReference type="GO" id="GO:0008270">
    <property type="term" value="F:zinc ion binding"/>
    <property type="evidence" value="ECO:0007669"/>
    <property type="project" value="UniProtKB-KW"/>
</dbReference>